<comment type="caution">
    <text evidence="2">The sequence shown here is derived from an EMBL/GenBank/DDBJ whole genome shotgun (WGS) entry which is preliminary data.</text>
</comment>
<keyword evidence="1" id="KW-0472">Membrane</keyword>
<dbReference type="Proteomes" id="UP000007148">
    <property type="component" value="Unassembled WGS sequence"/>
</dbReference>
<reference evidence="2 3" key="1">
    <citation type="journal article" date="2011" name="PLoS Pathog.">
        <title>Endophytic Life Strategies Decoded by Genome and Transcriptome Analyses of the Mutualistic Root Symbiont Piriformospora indica.</title>
        <authorList>
            <person name="Zuccaro A."/>
            <person name="Lahrmann U."/>
            <person name="Guldener U."/>
            <person name="Langen G."/>
            <person name="Pfiffi S."/>
            <person name="Biedenkopf D."/>
            <person name="Wong P."/>
            <person name="Samans B."/>
            <person name="Grimm C."/>
            <person name="Basiewicz M."/>
            <person name="Murat C."/>
            <person name="Martin F."/>
            <person name="Kogel K.H."/>
        </authorList>
    </citation>
    <scope>NUCLEOTIDE SEQUENCE [LARGE SCALE GENOMIC DNA]</scope>
    <source>
        <strain evidence="2 3">DSM 11827</strain>
    </source>
</reference>
<keyword evidence="1" id="KW-0812">Transmembrane</keyword>
<feature type="transmembrane region" description="Helical" evidence="1">
    <location>
        <begin position="101"/>
        <end position="124"/>
    </location>
</feature>
<dbReference type="OrthoDB" id="3330528at2759"/>
<proteinExistence type="predicted"/>
<feature type="transmembrane region" description="Helical" evidence="1">
    <location>
        <begin position="649"/>
        <end position="666"/>
    </location>
</feature>
<accession>G4TUG6</accession>
<keyword evidence="3" id="KW-1185">Reference proteome</keyword>
<dbReference type="AlphaFoldDB" id="G4TUG6"/>
<evidence type="ECO:0000313" key="3">
    <source>
        <dbReference type="Proteomes" id="UP000007148"/>
    </source>
</evidence>
<sequence length="668" mass="76913">MHLLHDYRQTECNFRQIFEPKPRAVWTRRYCGSRFADLELTMTTWLKRTVVVVLRAFIFLPLFLILYLAVDIVTCLVLTAGFVGPALLLTGRIPWLTLFKIIGLFMISTLALTLIIVSLTFSVYHLRTHPLSEASTIHKWSGLWLLRYTTPTMKIYRLLQKAGIVRYRLSHLPTEIWEKILEFTLDIPEALGTTCNPENIFEYLYYHRFQQYTQPGIRARTCTKPPTAASGSYTSDPNHPYEVYIRQRVIISLVCSQWNTMVRQSQPAWSFGASHSNFQKVERLELESAYRQTASSHERSSHHVAEDNNWKRLRILAINNRFYGPLLTQNANDVEIALSGSLLYNSEIMGNLECFSYAGSYLRQFDLVCKLFNNLTTLILEVTNTPNLNLELPKVNVLMLKASTINVRGWYCPALQHLVLIYREKSDLTTLFETQPIILPSVILSLIVYNRHITVDEAFWQSYSSLVHIGASSLVYHSPPPPNHPLSYLSILDTVHCDDLPTGFIALTTSGHPLKSVRFSPRDNHSAKHRSEDWVQLYWFAQRRGILGRPVPADLVDTPETPGISRRCWKCGTLFPRQGYAPRPREPWRIEGWCPELFAPSDASVNCENLLPTVSQLGHGMGLFHLWQFFGPKQYTIWRVCIEIFQSELIGMSIVALIVIIHFIYWEC</sequence>
<protein>
    <submittedName>
        <fullName evidence="2">Uncharacterized protein</fullName>
    </submittedName>
</protein>
<gene>
    <name evidence="2" type="ORF">PIIN_08939</name>
</gene>
<dbReference type="InParanoid" id="G4TUG6"/>
<feature type="transmembrane region" description="Helical" evidence="1">
    <location>
        <begin position="56"/>
        <end position="89"/>
    </location>
</feature>
<evidence type="ECO:0000313" key="2">
    <source>
        <dbReference type="EMBL" id="CCA74959.1"/>
    </source>
</evidence>
<organism evidence="2 3">
    <name type="scientific">Serendipita indica (strain DSM 11827)</name>
    <name type="common">Root endophyte fungus</name>
    <name type="synonym">Piriformospora indica</name>
    <dbReference type="NCBI Taxonomy" id="1109443"/>
    <lineage>
        <taxon>Eukaryota</taxon>
        <taxon>Fungi</taxon>
        <taxon>Dikarya</taxon>
        <taxon>Basidiomycota</taxon>
        <taxon>Agaricomycotina</taxon>
        <taxon>Agaricomycetes</taxon>
        <taxon>Sebacinales</taxon>
        <taxon>Serendipitaceae</taxon>
        <taxon>Serendipita</taxon>
    </lineage>
</organism>
<name>G4TUG6_SERID</name>
<dbReference type="EMBL" id="CAFZ01000379">
    <property type="protein sequence ID" value="CCA74959.1"/>
    <property type="molecule type" value="Genomic_DNA"/>
</dbReference>
<dbReference type="HOGENOM" id="CLU_444175_0_0_1"/>
<evidence type="ECO:0000256" key="1">
    <source>
        <dbReference type="SAM" id="Phobius"/>
    </source>
</evidence>
<keyword evidence="1" id="KW-1133">Transmembrane helix</keyword>